<evidence type="ECO:0000313" key="2">
    <source>
        <dbReference type="Proteomes" id="UP001175227"/>
    </source>
</evidence>
<sequence length="165" mass="18199">MSVVAIEWEEGVSCKVVGGMKTTYTKMNPTCAPWFKYRVAGAAKAVLDSLNESVVVVVGEMGRIHGDGGAGNKTMHTGTVNMVLAVSSSTPSAVYTAVRDLGVVERCRRWLEVRWSCRGGAVVLPEERAWGGSGVVDVIHRVILRRWLEPWKELKETRQLQQKKD</sequence>
<protein>
    <submittedName>
        <fullName evidence="1">Uncharacterized protein</fullName>
    </submittedName>
</protein>
<accession>A0AA39TQ65</accession>
<comment type="caution">
    <text evidence="1">The sequence shown here is derived from an EMBL/GenBank/DDBJ whole genome shotgun (WGS) entry which is preliminary data.</text>
</comment>
<evidence type="ECO:0000313" key="1">
    <source>
        <dbReference type="EMBL" id="KAK0466647.1"/>
    </source>
</evidence>
<organism evidence="1 2">
    <name type="scientific">Armillaria novae-zelandiae</name>
    <dbReference type="NCBI Taxonomy" id="153914"/>
    <lineage>
        <taxon>Eukaryota</taxon>
        <taxon>Fungi</taxon>
        <taxon>Dikarya</taxon>
        <taxon>Basidiomycota</taxon>
        <taxon>Agaricomycotina</taxon>
        <taxon>Agaricomycetes</taxon>
        <taxon>Agaricomycetidae</taxon>
        <taxon>Agaricales</taxon>
        <taxon>Marasmiineae</taxon>
        <taxon>Physalacriaceae</taxon>
        <taxon>Armillaria</taxon>
    </lineage>
</organism>
<keyword evidence="2" id="KW-1185">Reference proteome</keyword>
<dbReference type="AlphaFoldDB" id="A0AA39TQ65"/>
<proteinExistence type="predicted"/>
<name>A0AA39TQ65_9AGAR</name>
<reference evidence="1" key="1">
    <citation type="submission" date="2023-06" db="EMBL/GenBank/DDBJ databases">
        <authorList>
            <consortium name="Lawrence Berkeley National Laboratory"/>
            <person name="Ahrendt S."/>
            <person name="Sahu N."/>
            <person name="Indic B."/>
            <person name="Wong-Bajracharya J."/>
            <person name="Merenyi Z."/>
            <person name="Ke H.-M."/>
            <person name="Monk M."/>
            <person name="Kocsube S."/>
            <person name="Drula E."/>
            <person name="Lipzen A."/>
            <person name="Balint B."/>
            <person name="Henrissat B."/>
            <person name="Andreopoulos B."/>
            <person name="Martin F.M."/>
            <person name="Harder C.B."/>
            <person name="Rigling D."/>
            <person name="Ford K.L."/>
            <person name="Foster G.D."/>
            <person name="Pangilinan J."/>
            <person name="Papanicolaou A."/>
            <person name="Barry K."/>
            <person name="LaButti K."/>
            <person name="Viragh M."/>
            <person name="Koriabine M."/>
            <person name="Yan M."/>
            <person name="Riley R."/>
            <person name="Champramary S."/>
            <person name="Plett K.L."/>
            <person name="Tsai I.J."/>
            <person name="Slot J."/>
            <person name="Sipos G."/>
            <person name="Plett J."/>
            <person name="Nagy L.G."/>
            <person name="Grigoriev I.V."/>
        </authorList>
    </citation>
    <scope>NUCLEOTIDE SEQUENCE</scope>
    <source>
        <strain evidence="1">ICMP 16352</strain>
    </source>
</reference>
<dbReference type="Proteomes" id="UP001175227">
    <property type="component" value="Unassembled WGS sequence"/>
</dbReference>
<dbReference type="EMBL" id="JAUEPR010000080">
    <property type="protein sequence ID" value="KAK0466647.1"/>
    <property type="molecule type" value="Genomic_DNA"/>
</dbReference>
<gene>
    <name evidence="1" type="ORF">IW261DRAFT_1110583</name>
</gene>